<evidence type="ECO:0000313" key="3">
    <source>
        <dbReference type="WBParaSite" id="PDA_v2.g17764.t1"/>
    </source>
</evidence>
<evidence type="ECO:0000313" key="2">
    <source>
        <dbReference type="Proteomes" id="UP000887578"/>
    </source>
</evidence>
<reference evidence="3" key="1">
    <citation type="submission" date="2022-11" db="UniProtKB">
        <authorList>
            <consortium name="WormBaseParasite"/>
        </authorList>
    </citation>
    <scope>IDENTIFICATION</scope>
</reference>
<organism evidence="2 3">
    <name type="scientific">Panagrolaimus davidi</name>
    <dbReference type="NCBI Taxonomy" id="227884"/>
    <lineage>
        <taxon>Eukaryota</taxon>
        <taxon>Metazoa</taxon>
        <taxon>Ecdysozoa</taxon>
        <taxon>Nematoda</taxon>
        <taxon>Chromadorea</taxon>
        <taxon>Rhabditida</taxon>
        <taxon>Tylenchina</taxon>
        <taxon>Panagrolaimomorpha</taxon>
        <taxon>Panagrolaimoidea</taxon>
        <taxon>Panagrolaimidae</taxon>
        <taxon>Panagrolaimus</taxon>
    </lineage>
</organism>
<keyword evidence="2" id="KW-1185">Reference proteome</keyword>
<name>A0A914PHH7_9BILA</name>
<protein>
    <submittedName>
        <fullName evidence="3">Uncharacterized protein</fullName>
    </submittedName>
</protein>
<sequence>MLPEKVSSTTTSSSKNNYKTAPAESATKFAFDFNAVTKDRKSGKSYPFKVSAKCYEGDSAHVYINGKAFGPCQK</sequence>
<evidence type="ECO:0000256" key="1">
    <source>
        <dbReference type="SAM" id="MobiDB-lite"/>
    </source>
</evidence>
<dbReference type="Proteomes" id="UP000887578">
    <property type="component" value="Unplaced"/>
</dbReference>
<dbReference type="AlphaFoldDB" id="A0A914PHH7"/>
<accession>A0A914PHH7</accession>
<dbReference type="WBParaSite" id="PDA_v2.g17764.t1">
    <property type="protein sequence ID" value="PDA_v2.g17764.t1"/>
    <property type="gene ID" value="PDA_v2.g17764"/>
</dbReference>
<feature type="region of interest" description="Disordered" evidence="1">
    <location>
        <begin position="1"/>
        <end position="21"/>
    </location>
</feature>
<proteinExistence type="predicted"/>